<dbReference type="Proteomes" id="UP000265520">
    <property type="component" value="Unassembled WGS sequence"/>
</dbReference>
<accession>A0A392PTV6</accession>
<organism evidence="1 2">
    <name type="scientific">Trifolium medium</name>
    <dbReference type="NCBI Taxonomy" id="97028"/>
    <lineage>
        <taxon>Eukaryota</taxon>
        <taxon>Viridiplantae</taxon>
        <taxon>Streptophyta</taxon>
        <taxon>Embryophyta</taxon>
        <taxon>Tracheophyta</taxon>
        <taxon>Spermatophyta</taxon>
        <taxon>Magnoliopsida</taxon>
        <taxon>eudicotyledons</taxon>
        <taxon>Gunneridae</taxon>
        <taxon>Pentapetalae</taxon>
        <taxon>rosids</taxon>
        <taxon>fabids</taxon>
        <taxon>Fabales</taxon>
        <taxon>Fabaceae</taxon>
        <taxon>Papilionoideae</taxon>
        <taxon>50 kb inversion clade</taxon>
        <taxon>NPAAA clade</taxon>
        <taxon>Hologalegina</taxon>
        <taxon>IRL clade</taxon>
        <taxon>Trifolieae</taxon>
        <taxon>Trifolium</taxon>
    </lineage>
</organism>
<evidence type="ECO:0000313" key="1">
    <source>
        <dbReference type="EMBL" id="MCI15264.1"/>
    </source>
</evidence>
<comment type="caution">
    <text evidence="1">The sequence shown here is derived from an EMBL/GenBank/DDBJ whole genome shotgun (WGS) entry which is preliminary data.</text>
</comment>
<keyword evidence="1" id="KW-0695">RNA-directed DNA polymerase</keyword>
<keyword evidence="2" id="KW-1185">Reference proteome</keyword>
<protein>
    <submittedName>
        <fullName evidence="1">RNA-directed DNA polymerase (Reverse transcriptase)</fullName>
    </submittedName>
</protein>
<dbReference type="EMBL" id="LXQA010095703">
    <property type="protein sequence ID" value="MCI15264.1"/>
    <property type="molecule type" value="Genomic_DNA"/>
</dbReference>
<dbReference type="GO" id="GO:0003964">
    <property type="term" value="F:RNA-directed DNA polymerase activity"/>
    <property type="evidence" value="ECO:0007669"/>
    <property type="project" value="UniProtKB-KW"/>
</dbReference>
<dbReference type="AlphaFoldDB" id="A0A392PTV6"/>
<reference evidence="1 2" key="1">
    <citation type="journal article" date="2018" name="Front. Plant Sci.">
        <title>Red Clover (Trifolium pratense) and Zigzag Clover (T. medium) - A Picture of Genomic Similarities and Differences.</title>
        <authorList>
            <person name="Dluhosova J."/>
            <person name="Istvanek J."/>
            <person name="Nedelnik J."/>
            <person name="Repkova J."/>
        </authorList>
    </citation>
    <scope>NUCLEOTIDE SEQUENCE [LARGE SCALE GENOMIC DNA]</scope>
    <source>
        <strain evidence="2">cv. 10/8</strain>
        <tissue evidence="1">Leaf</tissue>
    </source>
</reference>
<proteinExistence type="predicted"/>
<name>A0A392PTV6_9FABA</name>
<evidence type="ECO:0000313" key="2">
    <source>
        <dbReference type="Proteomes" id="UP000265520"/>
    </source>
</evidence>
<dbReference type="PANTHER" id="PTHR33116">
    <property type="entry name" value="REVERSE TRANSCRIPTASE ZINC-BINDING DOMAIN-CONTAINING PROTEIN-RELATED-RELATED"/>
    <property type="match status" value="1"/>
</dbReference>
<feature type="non-terminal residue" evidence="1">
    <location>
        <position position="151"/>
    </location>
</feature>
<dbReference type="PANTHER" id="PTHR33116:SF78">
    <property type="entry name" value="OS12G0587133 PROTEIN"/>
    <property type="match status" value="1"/>
</dbReference>
<keyword evidence="1" id="KW-0548">Nucleotidyltransferase</keyword>
<sequence>MQVSWLPQSICDLIDQTVRNFIWKGANNSGIHLVSWQKVAQPKASGGLGIRMARDANIALLGSSILYHTNTTGSSNTWSSIIKAKNYLKDGFSWRAGSGNSSFWFSHWIPQGAIGSLVHVVDIHDIELKINDVYTSSTPDLSILYTELPPQ</sequence>
<keyword evidence="1" id="KW-0808">Transferase</keyword>